<feature type="chain" id="PRO_5046673783" evidence="1">
    <location>
        <begin position="21"/>
        <end position="228"/>
    </location>
</feature>
<evidence type="ECO:0000259" key="2">
    <source>
        <dbReference type="Pfam" id="PF10988"/>
    </source>
</evidence>
<name>A0ABV8JRJ0_9FLAO</name>
<keyword evidence="1" id="KW-0732">Signal</keyword>
<dbReference type="EMBL" id="JBHSAW010000022">
    <property type="protein sequence ID" value="MFC4097517.1"/>
    <property type="molecule type" value="Genomic_DNA"/>
</dbReference>
<dbReference type="Pfam" id="PF10988">
    <property type="entry name" value="DUF2807"/>
    <property type="match status" value="1"/>
</dbReference>
<comment type="caution">
    <text evidence="3">The sequence shown here is derived from an EMBL/GenBank/DDBJ whole genome shotgun (WGS) entry which is preliminary data.</text>
</comment>
<sequence length="228" mass="24689">MNTKNIVTAFLILVLSGTLAFGQKTTIDLDNFMELKVFDRINVTLVKSTENKAIITGDDADDVKISNDDGLLKIRMEVKDFLDGNETNVELHYKEELALIDANEGAKVISQSELANRYISIRSQEGGQVKASINTRNLDVKAITGGKIWLSGAAPNQEASIRSGGEYHAKDLASNQTEVTVFAGGKAFVNSKEYVEANVTAGGSIEIFGNPEQIEQDKTFGGSIVVNN</sequence>
<dbReference type="RefSeq" id="WP_192463565.1">
    <property type="nucleotide sequence ID" value="NZ_JACYFJ010000009.1"/>
</dbReference>
<dbReference type="Gene3D" id="2.160.20.120">
    <property type="match status" value="1"/>
</dbReference>
<proteinExistence type="predicted"/>
<evidence type="ECO:0000313" key="4">
    <source>
        <dbReference type="Proteomes" id="UP001595814"/>
    </source>
</evidence>
<feature type="signal peptide" evidence="1">
    <location>
        <begin position="1"/>
        <end position="20"/>
    </location>
</feature>
<feature type="domain" description="Putative auto-transporter adhesin head GIN" evidence="2">
    <location>
        <begin position="31"/>
        <end position="211"/>
    </location>
</feature>
<evidence type="ECO:0000313" key="3">
    <source>
        <dbReference type="EMBL" id="MFC4097517.1"/>
    </source>
</evidence>
<keyword evidence="4" id="KW-1185">Reference proteome</keyword>
<dbReference type="InterPro" id="IPR021255">
    <property type="entry name" value="DUF2807"/>
</dbReference>
<evidence type="ECO:0000256" key="1">
    <source>
        <dbReference type="SAM" id="SignalP"/>
    </source>
</evidence>
<gene>
    <name evidence="3" type="ORF">ACFOUT_16650</name>
</gene>
<organism evidence="3 4">
    <name type="scientific">Euzebyella saccharophila</name>
    <dbReference type="NCBI Taxonomy" id="679664"/>
    <lineage>
        <taxon>Bacteria</taxon>
        <taxon>Pseudomonadati</taxon>
        <taxon>Bacteroidota</taxon>
        <taxon>Flavobacteriia</taxon>
        <taxon>Flavobacteriales</taxon>
        <taxon>Flavobacteriaceae</taxon>
        <taxon>Euzebyella</taxon>
    </lineage>
</organism>
<accession>A0ABV8JRJ0</accession>
<protein>
    <submittedName>
        <fullName evidence="3">Head GIN domain-containing protein</fullName>
    </submittedName>
</protein>
<dbReference type="Proteomes" id="UP001595814">
    <property type="component" value="Unassembled WGS sequence"/>
</dbReference>
<reference evidence="4" key="1">
    <citation type="journal article" date="2019" name="Int. J. Syst. Evol. Microbiol.">
        <title>The Global Catalogue of Microorganisms (GCM) 10K type strain sequencing project: providing services to taxonomists for standard genome sequencing and annotation.</title>
        <authorList>
            <consortium name="The Broad Institute Genomics Platform"/>
            <consortium name="The Broad Institute Genome Sequencing Center for Infectious Disease"/>
            <person name="Wu L."/>
            <person name="Ma J."/>
        </authorList>
    </citation>
    <scope>NUCLEOTIDE SEQUENCE [LARGE SCALE GENOMIC DNA]</scope>
    <source>
        <strain evidence="4">CECT 7477</strain>
    </source>
</reference>